<dbReference type="PANTHER" id="PTHR41521:SF4">
    <property type="entry name" value="BLR0684 PROTEIN"/>
    <property type="match status" value="1"/>
</dbReference>
<keyword evidence="3" id="KW-1185">Reference proteome</keyword>
<evidence type="ECO:0000313" key="2">
    <source>
        <dbReference type="EMBL" id="SHL94406.1"/>
    </source>
</evidence>
<dbReference type="EMBL" id="FRBR01000007">
    <property type="protein sequence ID" value="SHL94406.1"/>
    <property type="molecule type" value="Genomic_DNA"/>
</dbReference>
<reference evidence="2 3" key="1">
    <citation type="submission" date="2016-11" db="EMBL/GenBank/DDBJ databases">
        <authorList>
            <person name="Jaros S."/>
            <person name="Januszkiewicz K."/>
            <person name="Wedrychowicz H."/>
        </authorList>
    </citation>
    <scope>NUCLEOTIDE SEQUENCE [LARGE SCALE GENOMIC DNA]</scope>
    <source>
        <strain evidence="2 3">DSM 29589</strain>
    </source>
</reference>
<protein>
    <submittedName>
        <fullName evidence="2">Uncharacterized conserved protein, DUF1330 family</fullName>
    </submittedName>
</protein>
<dbReference type="SUPFAM" id="SSF54909">
    <property type="entry name" value="Dimeric alpha+beta barrel"/>
    <property type="match status" value="1"/>
</dbReference>
<dbReference type="InterPro" id="IPR011008">
    <property type="entry name" value="Dimeric_a/b-barrel"/>
</dbReference>
<dbReference type="STRING" id="337701.SAMN05444398_107183"/>
<dbReference type="OrthoDB" id="9806380at2"/>
<dbReference type="Proteomes" id="UP000183974">
    <property type="component" value="Unassembled WGS sequence"/>
</dbReference>
<dbReference type="RefSeq" id="WP_073035285.1">
    <property type="nucleotide sequence ID" value="NZ_BMLR01000007.1"/>
</dbReference>
<sequence length="107" mass="11666">MTSYAIGHLHKVEMGADIITYLETIDATLAPFDGKFVIHGGQKHQLEGSFPGDLIVIAFPSMAQAHAWYASPAYQEILPLRSRNAEGNVFLIEGVNADHRATDILSS</sequence>
<gene>
    <name evidence="2" type="ORF">SAMN05444398_107183</name>
</gene>
<proteinExistence type="predicted"/>
<dbReference type="Pfam" id="PF07045">
    <property type="entry name" value="DUF1330"/>
    <property type="match status" value="1"/>
</dbReference>
<dbReference type="InterPro" id="IPR010753">
    <property type="entry name" value="DUF1330"/>
</dbReference>
<feature type="domain" description="DUF1330" evidence="1">
    <location>
        <begin position="3"/>
        <end position="95"/>
    </location>
</feature>
<accession>A0A1M7ES52</accession>
<organism evidence="2 3">
    <name type="scientific">Roseovarius pacificus</name>
    <dbReference type="NCBI Taxonomy" id="337701"/>
    <lineage>
        <taxon>Bacteria</taxon>
        <taxon>Pseudomonadati</taxon>
        <taxon>Pseudomonadota</taxon>
        <taxon>Alphaproteobacteria</taxon>
        <taxon>Rhodobacterales</taxon>
        <taxon>Roseobacteraceae</taxon>
        <taxon>Roseovarius</taxon>
    </lineage>
</organism>
<dbReference type="AlphaFoldDB" id="A0A1M7ES52"/>
<dbReference type="Gene3D" id="3.30.70.100">
    <property type="match status" value="1"/>
</dbReference>
<evidence type="ECO:0000313" key="3">
    <source>
        <dbReference type="Proteomes" id="UP000183974"/>
    </source>
</evidence>
<evidence type="ECO:0000259" key="1">
    <source>
        <dbReference type="Pfam" id="PF07045"/>
    </source>
</evidence>
<name>A0A1M7ES52_9RHOB</name>
<dbReference type="PANTHER" id="PTHR41521">
    <property type="match status" value="1"/>
</dbReference>